<feature type="signal peptide" evidence="5">
    <location>
        <begin position="1"/>
        <end position="23"/>
    </location>
</feature>
<dbReference type="SUPFAM" id="SSF56176">
    <property type="entry name" value="FAD-binding/transporter-associated domain-like"/>
    <property type="match status" value="1"/>
</dbReference>
<organism evidence="7 8">
    <name type="scientific">Cytospora mali</name>
    <name type="common">Apple Valsa canker fungus</name>
    <name type="synonym">Valsa mali</name>
    <dbReference type="NCBI Taxonomy" id="578113"/>
    <lineage>
        <taxon>Eukaryota</taxon>
        <taxon>Fungi</taxon>
        <taxon>Dikarya</taxon>
        <taxon>Ascomycota</taxon>
        <taxon>Pezizomycotina</taxon>
        <taxon>Sordariomycetes</taxon>
        <taxon>Sordariomycetidae</taxon>
        <taxon>Diaporthales</taxon>
        <taxon>Cytosporaceae</taxon>
        <taxon>Cytospora</taxon>
    </lineage>
</organism>
<dbReference type="InterPro" id="IPR006094">
    <property type="entry name" value="Oxid_FAD_bind_N"/>
</dbReference>
<dbReference type="PANTHER" id="PTHR42973:SF54">
    <property type="entry name" value="FAD-BINDING PCMH-TYPE DOMAIN-CONTAINING PROTEIN"/>
    <property type="match status" value="1"/>
</dbReference>
<comment type="similarity">
    <text evidence="1">Belongs to the oxygen-dependent FAD-linked oxidoreductase family.</text>
</comment>
<evidence type="ECO:0000256" key="1">
    <source>
        <dbReference type="ARBA" id="ARBA00005466"/>
    </source>
</evidence>
<keyword evidence="5" id="KW-0732">Signal</keyword>
<keyword evidence="2" id="KW-0285">Flavoprotein</keyword>
<feature type="domain" description="FAD-binding PCMH-type" evidence="6">
    <location>
        <begin position="109"/>
        <end position="303"/>
    </location>
</feature>
<dbReference type="Pfam" id="PF01565">
    <property type="entry name" value="FAD_binding_4"/>
    <property type="match status" value="1"/>
</dbReference>
<dbReference type="PROSITE" id="PS51387">
    <property type="entry name" value="FAD_PCMH"/>
    <property type="match status" value="1"/>
</dbReference>
<dbReference type="AlphaFoldDB" id="A0A194WCT4"/>
<evidence type="ECO:0000256" key="2">
    <source>
        <dbReference type="ARBA" id="ARBA00022630"/>
    </source>
</evidence>
<proteinExistence type="inferred from homology"/>
<evidence type="ECO:0000256" key="3">
    <source>
        <dbReference type="ARBA" id="ARBA00022827"/>
    </source>
</evidence>
<accession>A0A194WCT4</accession>
<gene>
    <name evidence="7" type="ORF">VM1G_09640</name>
</gene>
<evidence type="ECO:0000259" key="6">
    <source>
        <dbReference type="PROSITE" id="PS51387"/>
    </source>
</evidence>
<dbReference type="EMBL" id="CM003108">
    <property type="protein sequence ID" value="KUI73940.1"/>
    <property type="molecule type" value="Genomic_DNA"/>
</dbReference>
<dbReference type="GO" id="GO:0016491">
    <property type="term" value="F:oxidoreductase activity"/>
    <property type="evidence" value="ECO:0007669"/>
    <property type="project" value="UniProtKB-KW"/>
</dbReference>
<dbReference type="Gene3D" id="3.40.462.20">
    <property type="match status" value="1"/>
</dbReference>
<feature type="chain" id="PRO_5008267337" evidence="5">
    <location>
        <begin position="24"/>
        <end position="563"/>
    </location>
</feature>
<dbReference type="PANTHER" id="PTHR42973">
    <property type="entry name" value="BINDING OXIDOREDUCTASE, PUTATIVE (AFU_ORTHOLOGUE AFUA_1G17690)-RELATED"/>
    <property type="match status" value="1"/>
</dbReference>
<keyword evidence="4" id="KW-0560">Oxidoreductase</keyword>
<sequence length="563" mass="61036">MAPTLSPFAIFVGCASLLRTTWAHSAPLSPWTFQERVSVTMPKSFDTFAESLGLRPPEAANLKAELARDTQANTSNPACVIAQKLLGSHVVDTTPLNQTEVDANWSEACWEQPTCIIRPRTAQDVSTALKIITQYDVKFAVRSGGHSPNPGFSSITEPGILIDLSGLNEITVSDDQKTVSIGPGQRWGNVYEALDPYNFTVLGGRIPHVGVGGLILGGGYYHFSGEYGLATDNVKSFQVVLADGTITTASATQNSDLFWALKGGGPNFGRTPLSMSWSPLLRRTLANDTPGIVTRYELYTIPVHDIWYEVLAVSNDNAHAVLDAFALWQNTTASSDTKGTVALVMGLQSITLGFIYSEPAAERPAAFAAFNNITPLVTAIPPTNGTVASISAILSSTSSGPPARHDYRSAASKIDAQLYKDVYDFWVEKATAVNAATGANQTFALQPIPIELVEVGEAKGGNAMGIPRENHQWWTTLIDWENAADDDLVRSVSIATTEKWKELGEERGLYVDYEYMNDASRDQSPLSKYGEANIATLKSVSRKYDPDQVFQTLQNDGFLLRNV</sequence>
<dbReference type="InterPro" id="IPR050416">
    <property type="entry name" value="FAD-linked_Oxidoreductase"/>
</dbReference>
<dbReference type="InterPro" id="IPR016169">
    <property type="entry name" value="FAD-bd_PCMH_sub2"/>
</dbReference>
<dbReference type="InterPro" id="IPR036318">
    <property type="entry name" value="FAD-bd_PCMH-like_sf"/>
</dbReference>
<evidence type="ECO:0000256" key="5">
    <source>
        <dbReference type="SAM" id="SignalP"/>
    </source>
</evidence>
<dbReference type="GO" id="GO:0071949">
    <property type="term" value="F:FAD binding"/>
    <property type="evidence" value="ECO:0007669"/>
    <property type="project" value="InterPro"/>
</dbReference>
<protein>
    <submittedName>
        <fullName evidence="7">Bifunctional solanapyrone synthase</fullName>
    </submittedName>
</protein>
<keyword evidence="3" id="KW-0274">FAD</keyword>
<dbReference type="Gene3D" id="3.30.465.10">
    <property type="match status" value="2"/>
</dbReference>
<evidence type="ECO:0000256" key="4">
    <source>
        <dbReference type="ARBA" id="ARBA00023002"/>
    </source>
</evidence>
<keyword evidence="8" id="KW-1185">Reference proteome</keyword>
<dbReference type="OrthoDB" id="2151789at2759"/>
<evidence type="ECO:0000313" key="7">
    <source>
        <dbReference type="EMBL" id="KUI73940.1"/>
    </source>
</evidence>
<dbReference type="Proteomes" id="UP000078559">
    <property type="component" value="Chromosome 11"/>
</dbReference>
<reference evidence="7" key="1">
    <citation type="submission" date="2014-12" db="EMBL/GenBank/DDBJ databases">
        <title>Genome Sequence of Valsa Canker Pathogens Uncovers a Specific Adaption of Colonization on Woody Bark.</title>
        <authorList>
            <person name="Yin Z."/>
            <person name="Liu H."/>
            <person name="Gao X."/>
            <person name="Li Z."/>
            <person name="Song N."/>
            <person name="Ke X."/>
            <person name="Dai Q."/>
            <person name="Wu Y."/>
            <person name="Sun Y."/>
            <person name="Xu J.-R."/>
            <person name="Kang Z.K."/>
            <person name="Wang L."/>
            <person name="Huang L."/>
        </authorList>
    </citation>
    <scope>NUCLEOTIDE SEQUENCE [LARGE SCALE GENOMIC DNA]</scope>
    <source>
        <strain evidence="7">03-8</strain>
    </source>
</reference>
<dbReference type="SMR" id="A0A194WCT4"/>
<evidence type="ECO:0000313" key="8">
    <source>
        <dbReference type="Proteomes" id="UP000078559"/>
    </source>
</evidence>
<name>A0A194WCT4_CYTMA</name>
<dbReference type="InterPro" id="IPR016166">
    <property type="entry name" value="FAD-bd_PCMH"/>
</dbReference>